<name>A0A1V9XSB5_9ACAR</name>
<gene>
    <name evidence="2" type="ORF">BIW11_07893</name>
</gene>
<comment type="caution">
    <text evidence="2">The sequence shown here is derived from an EMBL/GenBank/DDBJ whole genome shotgun (WGS) entry which is preliminary data.</text>
</comment>
<dbReference type="EMBL" id="MNPL01005097">
    <property type="protein sequence ID" value="OQR76258.1"/>
    <property type="molecule type" value="Genomic_DNA"/>
</dbReference>
<evidence type="ECO:0000256" key="1">
    <source>
        <dbReference type="SAM" id="MobiDB-lite"/>
    </source>
</evidence>
<protein>
    <submittedName>
        <fullName evidence="2">Uncharacterized protein</fullName>
    </submittedName>
</protein>
<evidence type="ECO:0000313" key="2">
    <source>
        <dbReference type="EMBL" id="OQR76258.1"/>
    </source>
</evidence>
<keyword evidence="3" id="KW-1185">Reference proteome</keyword>
<dbReference type="Proteomes" id="UP000192247">
    <property type="component" value="Unassembled WGS sequence"/>
</dbReference>
<proteinExistence type="predicted"/>
<feature type="region of interest" description="Disordered" evidence="1">
    <location>
        <begin position="248"/>
        <end position="270"/>
    </location>
</feature>
<organism evidence="2 3">
    <name type="scientific">Tropilaelaps mercedesae</name>
    <dbReference type="NCBI Taxonomy" id="418985"/>
    <lineage>
        <taxon>Eukaryota</taxon>
        <taxon>Metazoa</taxon>
        <taxon>Ecdysozoa</taxon>
        <taxon>Arthropoda</taxon>
        <taxon>Chelicerata</taxon>
        <taxon>Arachnida</taxon>
        <taxon>Acari</taxon>
        <taxon>Parasitiformes</taxon>
        <taxon>Mesostigmata</taxon>
        <taxon>Gamasina</taxon>
        <taxon>Dermanyssoidea</taxon>
        <taxon>Laelapidae</taxon>
        <taxon>Tropilaelaps</taxon>
    </lineage>
</organism>
<sequence>MARLRKQSRLKQRLMENLRSPPGHNRSRFLKDQRASRKASRRRSASTMVHEFTFSVCPELTTLGSEDTVLSSRRITRNRELDTSSFLADKGVQKKSIGVCRTGTTAHRYDGHQNALEDDECPRVVRERTHSDGIGSSVEELVRGECVDNAPLNDSGCKDARETKQDGGVLENHANIDHTRSGSHSLIDAREGNAHTHRGSIQTTRRDSSQMKCGDDQLLDATLCRQAYAHDISNNFVIPINATGGKAPVSTDHKKNSGTHTPISNSEQVADDVVSATETRRGSIDSADDLSFESREIRENIRRRIEDYSSDEDPIRITNNDNTVTDRNRLFDSLLQIDTPANTQSTGDETFAEGAAVTNSDPYAFSDCSGQLPSDRIVPISRIGTYNGLNDGRGLPSGGEWRTGLNKSGEPLSAPSTLPIQAESHHKDQSEVVQIGCGGVLFSQENGAFEQVAEGDVARSFQAAADSLALSKCVPESENLTRGCHKISHSSKNPCQARTSTPENEDNIFQVILEDPSTPDYLDLCQVDRAHQLPRKAALDRGDGAPINGETNTDKSNVIQSVTASEEPGWRAKALPLVGEQGDQNQEIHPQTGTPRKSLRTSKQYVSVADYATVEYTTSNEHHLRNSRLESARAVAGDGGRGSLYNSQSKTMAAHQEMGRRGEILHAMPDMEIKDSPQGSDSGSRCEIAAPIGPSFIGSLKQDILINQRRENVVSDSTEVEDAGEDIGATSVGEVQDPQNTLEQPVRTDLTKVITNRVEKSTAMRLDRESLEHMEHAVADNEIPLSCSQSDEPSFAYQMGNCSLIAARYSRVAYMESNNIEVACVDPLVEHVNTLLDLIPQGGIPMPLSIYQSFKALTFNSQEMMARTDTQHSISEITSGGASRSSADIHRHVDKTAADFTLTKHRHVTRRRKTHRACATALDSLRVLSYKNRTVYSGHCSGHRSLFRDSMPAIQPKLNPLLSTTAAEDDSHSSGFVLDSSRLPKFNDSYADVICDSRRTKILGQQLLEKCVKDLIHSRPDQTSYIRQAFEERLLPDYEDDIKKLMTLIVTKAALRERVDTAVAIYQRQQNRLAVARTLINATVEKIMPEGEIDVVEVFGFNPYDRQTPPPEAARLSLAKKTWETENIIDSPERNASFQISVAPDVLS</sequence>
<accession>A0A1V9XSB5</accession>
<evidence type="ECO:0000313" key="3">
    <source>
        <dbReference type="Proteomes" id="UP000192247"/>
    </source>
</evidence>
<feature type="region of interest" description="Disordered" evidence="1">
    <location>
        <begin position="15"/>
        <end position="45"/>
    </location>
</feature>
<feature type="region of interest" description="Disordered" evidence="1">
    <location>
        <begin position="175"/>
        <end position="209"/>
    </location>
</feature>
<reference evidence="2 3" key="1">
    <citation type="journal article" date="2017" name="Gigascience">
        <title>Draft genome of the honey bee ectoparasitic mite, Tropilaelaps mercedesae, is shaped by the parasitic life history.</title>
        <authorList>
            <person name="Dong X."/>
            <person name="Armstrong S.D."/>
            <person name="Xia D."/>
            <person name="Makepeace B.L."/>
            <person name="Darby A.C."/>
            <person name="Kadowaki T."/>
        </authorList>
    </citation>
    <scope>NUCLEOTIDE SEQUENCE [LARGE SCALE GENOMIC DNA]</scope>
    <source>
        <strain evidence="2">Wuxi-XJTLU</strain>
    </source>
</reference>
<dbReference type="InParanoid" id="A0A1V9XSB5"/>
<feature type="compositionally biased region" description="Polar residues" evidence="1">
    <location>
        <begin position="258"/>
        <end position="268"/>
    </location>
</feature>
<dbReference type="AlphaFoldDB" id="A0A1V9XSB5"/>